<dbReference type="AlphaFoldDB" id="A0A180H2J7"/>
<reference evidence="12" key="1">
    <citation type="submission" date="2009-11" db="EMBL/GenBank/DDBJ databases">
        <authorList>
            <consortium name="The Broad Institute Genome Sequencing Platform"/>
            <person name="Ward D."/>
            <person name="Feldgarden M."/>
            <person name="Earl A."/>
            <person name="Young S.K."/>
            <person name="Zeng Q."/>
            <person name="Koehrsen M."/>
            <person name="Alvarado L."/>
            <person name="Berlin A."/>
            <person name="Bochicchio J."/>
            <person name="Borenstein D."/>
            <person name="Chapman S.B."/>
            <person name="Chen Z."/>
            <person name="Engels R."/>
            <person name="Freedman E."/>
            <person name="Gellesch M."/>
            <person name="Goldberg J."/>
            <person name="Griggs A."/>
            <person name="Gujja S."/>
            <person name="Heilman E."/>
            <person name="Heiman D."/>
            <person name="Hepburn T."/>
            <person name="Howarth C."/>
            <person name="Jen D."/>
            <person name="Larson L."/>
            <person name="Lewis B."/>
            <person name="Mehta T."/>
            <person name="Park D."/>
            <person name="Pearson M."/>
            <person name="Roberts A."/>
            <person name="Saif S."/>
            <person name="Shea T."/>
            <person name="Shenoy N."/>
            <person name="Sisk P."/>
            <person name="Stolte C."/>
            <person name="Sykes S."/>
            <person name="Thomson T."/>
            <person name="Walk T."/>
            <person name="White J."/>
            <person name="Yandava C."/>
            <person name="Izard J."/>
            <person name="Baranova O.V."/>
            <person name="Blanton J.M."/>
            <person name="Tanner A.C."/>
            <person name="Dewhirst F.E."/>
            <person name="Haas B."/>
            <person name="Nusbaum C."/>
            <person name="Birren B."/>
        </authorList>
    </citation>
    <scope>NUCLEOTIDE SEQUENCE [LARGE SCALE GENOMIC DNA]</scope>
    <source>
        <strain evidence="12">1-1 BBBD Race 1</strain>
    </source>
</reference>
<dbReference type="SUPFAM" id="SSF58038">
    <property type="entry name" value="SNARE fusion complex"/>
    <property type="match status" value="1"/>
</dbReference>
<organism evidence="12">
    <name type="scientific">Puccinia triticina (isolate 1-1 / race 1 (BBBD))</name>
    <name type="common">Brown leaf rust fungus</name>
    <dbReference type="NCBI Taxonomy" id="630390"/>
    <lineage>
        <taxon>Eukaryota</taxon>
        <taxon>Fungi</taxon>
        <taxon>Dikarya</taxon>
        <taxon>Basidiomycota</taxon>
        <taxon>Pucciniomycotina</taxon>
        <taxon>Pucciniomycetes</taxon>
        <taxon>Pucciniales</taxon>
        <taxon>Pucciniaceae</taxon>
        <taxon>Puccinia</taxon>
    </lineage>
</organism>
<dbReference type="EMBL" id="ADAS02000005">
    <property type="protein sequence ID" value="OAV98829.1"/>
    <property type="molecule type" value="Genomic_DNA"/>
</dbReference>
<gene>
    <name evidence="12" type="ORF">PTTG_05322</name>
</gene>
<evidence type="ECO:0000256" key="6">
    <source>
        <dbReference type="ARBA" id="ARBA00023034"/>
    </source>
</evidence>
<keyword evidence="5 10" id="KW-1133">Transmembrane helix</keyword>
<keyword evidence="6" id="KW-0333">Golgi apparatus</keyword>
<comment type="subcellular location">
    <subcellularLocation>
        <location evidence="8">Endomembrane system</location>
        <topology evidence="8">Single-pass type IV membrane protein</topology>
    </subcellularLocation>
    <subcellularLocation>
        <location evidence="1">Golgi apparatus membrane</location>
    </subcellularLocation>
</comment>
<feature type="domain" description="T-SNARE coiled-coil homology" evidence="11">
    <location>
        <begin position="75"/>
        <end position="137"/>
    </location>
</feature>
<feature type="compositionally biased region" description="Basic and acidic residues" evidence="9">
    <location>
        <begin position="1"/>
        <end position="10"/>
    </location>
</feature>
<dbReference type="InterPro" id="IPR000727">
    <property type="entry name" value="T_SNARE_dom"/>
</dbReference>
<dbReference type="Proteomes" id="UP000005240">
    <property type="component" value="Unassembled WGS sequence"/>
</dbReference>
<evidence type="ECO:0000256" key="8">
    <source>
        <dbReference type="ARBA" id="ARBA00046280"/>
    </source>
</evidence>
<keyword evidence="7 10" id="KW-0472">Membrane</keyword>
<evidence type="ECO:0000313" key="13">
    <source>
        <dbReference type="EnsemblFungi" id="PTTG_05322-t43_1-p1"/>
    </source>
</evidence>
<dbReference type="VEuPathDB" id="FungiDB:PTTG_05322"/>
<feature type="compositionally biased region" description="Low complexity" evidence="9">
    <location>
        <begin position="16"/>
        <end position="37"/>
    </location>
</feature>
<name>A0A180H2J7_PUCT1</name>
<evidence type="ECO:0000313" key="14">
    <source>
        <dbReference type="Proteomes" id="UP000005240"/>
    </source>
</evidence>
<dbReference type="InterPro" id="IPR039899">
    <property type="entry name" value="BET1_SNARE"/>
</dbReference>
<dbReference type="EnsemblFungi" id="PTTG_05322-t43_1">
    <property type="protein sequence ID" value="PTTG_05322-t43_1-p1"/>
    <property type="gene ID" value="PTTG_05322"/>
</dbReference>
<evidence type="ECO:0000256" key="1">
    <source>
        <dbReference type="ARBA" id="ARBA00004394"/>
    </source>
</evidence>
<evidence type="ECO:0000256" key="4">
    <source>
        <dbReference type="ARBA" id="ARBA00022927"/>
    </source>
</evidence>
<evidence type="ECO:0000256" key="7">
    <source>
        <dbReference type="ARBA" id="ARBA00023136"/>
    </source>
</evidence>
<feature type="region of interest" description="Disordered" evidence="9">
    <location>
        <begin position="1"/>
        <end position="80"/>
    </location>
</feature>
<evidence type="ECO:0000256" key="10">
    <source>
        <dbReference type="SAM" id="Phobius"/>
    </source>
</evidence>
<feature type="transmembrane region" description="Helical" evidence="10">
    <location>
        <begin position="145"/>
        <end position="165"/>
    </location>
</feature>
<accession>A0A180H2J7</accession>
<dbReference type="Gene3D" id="1.20.5.110">
    <property type="match status" value="1"/>
</dbReference>
<evidence type="ECO:0000259" key="11">
    <source>
        <dbReference type="PROSITE" id="PS50192"/>
    </source>
</evidence>
<dbReference type="GO" id="GO:0000139">
    <property type="term" value="C:Golgi membrane"/>
    <property type="evidence" value="ECO:0007669"/>
    <property type="project" value="UniProtKB-SubCell"/>
</dbReference>
<evidence type="ECO:0000256" key="2">
    <source>
        <dbReference type="ARBA" id="ARBA00022448"/>
    </source>
</evidence>
<dbReference type="SMART" id="SM00397">
    <property type="entry name" value="t_SNARE"/>
    <property type="match status" value="1"/>
</dbReference>
<feature type="compositionally biased region" description="Low complexity" evidence="9">
    <location>
        <begin position="56"/>
        <end position="69"/>
    </location>
</feature>
<protein>
    <submittedName>
        <fullName evidence="13">t-SNARE coiled-coil homology domain-containing protein</fullName>
    </submittedName>
</protein>
<sequence length="167" mass="19096">MSKLTHRDPNRAALLSRTPSYNNPPSSYGNNNNSRPSTIPNYGRSYGSHEQQIPFSSSSSSSHLSSSFSNHRTAEELESQNDDAIEGLSAKVRLLKEITVSIGTEVKESTNLMATLNDKFAEASGVLSGTFKKMDRMAKKQYGRWWYWFLFLIAVFWIFVFTWLWRR</sequence>
<evidence type="ECO:0000256" key="3">
    <source>
        <dbReference type="ARBA" id="ARBA00022692"/>
    </source>
</evidence>
<dbReference type="PROSITE" id="PS50192">
    <property type="entry name" value="T_SNARE"/>
    <property type="match status" value="1"/>
</dbReference>
<keyword evidence="4" id="KW-0653">Protein transport</keyword>
<dbReference type="GO" id="GO:0015031">
    <property type="term" value="P:protein transport"/>
    <property type="evidence" value="ECO:0007669"/>
    <property type="project" value="UniProtKB-KW"/>
</dbReference>
<evidence type="ECO:0000256" key="9">
    <source>
        <dbReference type="SAM" id="MobiDB-lite"/>
    </source>
</evidence>
<reference evidence="13" key="4">
    <citation type="submission" date="2025-05" db="UniProtKB">
        <authorList>
            <consortium name="EnsemblFungi"/>
        </authorList>
    </citation>
    <scope>IDENTIFICATION</scope>
    <source>
        <strain evidence="13">isolate 1-1 / race 1 (BBBD)</strain>
    </source>
</reference>
<keyword evidence="3 10" id="KW-0812">Transmembrane</keyword>
<dbReference type="OrthoDB" id="261831at2759"/>
<evidence type="ECO:0000256" key="5">
    <source>
        <dbReference type="ARBA" id="ARBA00022989"/>
    </source>
</evidence>
<dbReference type="CDD" id="cd15853">
    <property type="entry name" value="SNARE_Bet1"/>
    <property type="match status" value="1"/>
</dbReference>
<evidence type="ECO:0000313" key="12">
    <source>
        <dbReference type="EMBL" id="OAV98829.1"/>
    </source>
</evidence>
<reference evidence="13 14" key="3">
    <citation type="journal article" date="2017" name="G3 (Bethesda)">
        <title>Comparative analysis highlights variable genome content of wheat rusts and divergence of the mating loci.</title>
        <authorList>
            <person name="Cuomo C.A."/>
            <person name="Bakkeren G."/>
            <person name="Khalil H.B."/>
            <person name="Panwar V."/>
            <person name="Joly D."/>
            <person name="Linning R."/>
            <person name="Sakthikumar S."/>
            <person name="Song X."/>
            <person name="Adiconis X."/>
            <person name="Fan L."/>
            <person name="Goldberg J.M."/>
            <person name="Levin J.Z."/>
            <person name="Young S."/>
            <person name="Zeng Q."/>
            <person name="Anikster Y."/>
            <person name="Bruce M."/>
            <person name="Wang M."/>
            <person name="Yin C."/>
            <person name="McCallum B."/>
            <person name="Szabo L.J."/>
            <person name="Hulbert S."/>
            <person name="Chen X."/>
            <person name="Fellers J.P."/>
        </authorList>
    </citation>
    <scope>NUCLEOTIDE SEQUENCE</scope>
    <source>
        <strain evidence="14">Isolate 1-1 / race 1 (BBBD)</strain>
        <strain evidence="13">isolate 1-1 / race 1 (BBBD)</strain>
    </source>
</reference>
<keyword evidence="14" id="KW-1185">Reference proteome</keyword>
<proteinExistence type="predicted"/>
<keyword evidence="2" id="KW-0813">Transport</keyword>
<dbReference type="PANTHER" id="PTHR12791">
    <property type="entry name" value="GOLGI SNARE BET1-RELATED"/>
    <property type="match status" value="1"/>
</dbReference>
<reference evidence="12" key="2">
    <citation type="submission" date="2016-05" db="EMBL/GenBank/DDBJ databases">
        <title>Comparative analysis highlights variable genome content of wheat rusts and divergence of the mating loci.</title>
        <authorList>
            <person name="Cuomo C.A."/>
            <person name="Bakkeren G."/>
            <person name="Szabo L."/>
            <person name="Khalil H."/>
            <person name="Joly D."/>
            <person name="Goldberg J."/>
            <person name="Young S."/>
            <person name="Zeng Q."/>
            <person name="Fellers J."/>
        </authorList>
    </citation>
    <scope>NUCLEOTIDE SEQUENCE [LARGE SCALE GENOMIC DNA]</scope>
    <source>
        <strain evidence="12">1-1 BBBD Race 1</strain>
    </source>
</reference>